<dbReference type="EMBL" id="CP058350">
    <property type="protein sequence ID" value="QLF70404.1"/>
    <property type="molecule type" value="Genomic_DNA"/>
</dbReference>
<proteinExistence type="predicted"/>
<organism evidence="1 2">
    <name type="scientific">Peteryoungia desertarenae</name>
    <dbReference type="NCBI Taxonomy" id="1813451"/>
    <lineage>
        <taxon>Bacteria</taxon>
        <taxon>Pseudomonadati</taxon>
        <taxon>Pseudomonadota</taxon>
        <taxon>Alphaproteobacteria</taxon>
        <taxon>Hyphomicrobiales</taxon>
        <taxon>Rhizobiaceae</taxon>
        <taxon>Peteryoungia</taxon>
    </lineage>
</organism>
<dbReference type="Gene3D" id="3.40.50.300">
    <property type="entry name" value="P-loop containing nucleotide triphosphate hydrolases"/>
    <property type="match status" value="1"/>
</dbReference>
<accession>A0ABX6QPI1</accession>
<sequence>MTISIDRAAAIEQLRHARRIMVVGCAGSGKSTLSMRLSESLDLPYLSMDREIFWLPGWQLRPRAEALERMKAFAQRDRWIFDGNSPGSMSIRLDRADMVIWMRPPRPVSVYGILSGWLRHRGTIRPGMPEGCPEKMDWPFFRYVWTFEREEAPQFEYAFSKARADLPILTLRSFSEARQLAEGLENGQLEVDSC</sequence>
<keyword evidence="2" id="KW-1185">Reference proteome</keyword>
<dbReference type="PANTHER" id="PTHR37816:SF3">
    <property type="entry name" value="MODULATES DNA TOPOLOGY"/>
    <property type="match status" value="1"/>
</dbReference>
<name>A0ABX6QPI1_9HYPH</name>
<reference evidence="1 2" key="1">
    <citation type="submission" date="2020-06" db="EMBL/GenBank/DDBJ databases">
        <title>Genome sequence of Rhizobium sp strain ADMK78.</title>
        <authorList>
            <person name="Rahi P."/>
        </authorList>
    </citation>
    <scope>NUCLEOTIDE SEQUENCE [LARGE SCALE GENOMIC DNA]</scope>
    <source>
        <strain evidence="1 2">ADMK78</strain>
    </source>
</reference>
<evidence type="ECO:0000313" key="1">
    <source>
        <dbReference type="EMBL" id="QLF70404.1"/>
    </source>
</evidence>
<dbReference type="Proteomes" id="UP000308530">
    <property type="component" value="Chromosome"/>
</dbReference>
<gene>
    <name evidence="1" type="ORF">FE840_013140</name>
</gene>
<evidence type="ECO:0000313" key="2">
    <source>
        <dbReference type="Proteomes" id="UP000308530"/>
    </source>
</evidence>
<dbReference type="InterPro" id="IPR052922">
    <property type="entry name" value="Cytidylate_Kinase-2"/>
</dbReference>
<dbReference type="SUPFAM" id="SSF52540">
    <property type="entry name" value="P-loop containing nucleoside triphosphate hydrolases"/>
    <property type="match status" value="1"/>
</dbReference>
<protein>
    <submittedName>
        <fullName evidence="1">AAA family ATPase</fullName>
    </submittedName>
</protein>
<dbReference type="InterPro" id="IPR027417">
    <property type="entry name" value="P-loop_NTPase"/>
</dbReference>
<dbReference type="PANTHER" id="PTHR37816">
    <property type="entry name" value="YALI0E33011P"/>
    <property type="match status" value="1"/>
</dbReference>
<dbReference type="RefSeq" id="WP_138288685.1">
    <property type="nucleotide sequence ID" value="NZ_CP058350.1"/>
</dbReference>